<evidence type="ECO:0000313" key="3">
    <source>
        <dbReference type="Proteomes" id="UP000660110"/>
    </source>
</evidence>
<organism evidence="2 3">
    <name type="scientific">Halobacillus andaensis</name>
    <dbReference type="NCBI Taxonomy" id="1176239"/>
    <lineage>
        <taxon>Bacteria</taxon>
        <taxon>Bacillati</taxon>
        <taxon>Bacillota</taxon>
        <taxon>Bacilli</taxon>
        <taxon>Bacillales</taxon>
        <taxon>Bacillaceae</taxon>
        <taxon>Halobacillus</taxon>
    </lineage>
</organism>
<dbReference type="EMBL" id="BMEL01000001">
    <property type="protein sequence ID" value="GGF15575.1"/>
    <property type="molecule type" value="Genomic_DNA"/>
</dbReference>
<keyword evidence="3" id="KW-1185">Reference proteome</keyword>
<dbReference type="NCBIfam" id="TIGR00176">
    <property type="entry name" value="mobB"/>
    <property type="match status" value="1"/>
</dbReference>
<dbReference type="Proteomes" id="UP000660110">
    <property type="component" value="Unassembled WGS sequence"/>
</dbReference>
<dbReference type="InterPro" id="IPR052539">
    <property type="entry name" value="MGD_biosynthesis_adapter"/>
</dbReference>
<dbReference type="GO" id="GO:0006777">
    <property type="term" value="P:Mo-molybdopterin cofactor biosynthetic process"/>
    <property type="evidence" value="ECO:0007669"/>
    <property type="project" value="InterPro"/>
</dbReference>
<reference evidence="2" key="2">
    <citation type="submission" date="2020-09" db="EMBL/GenBank/DDBJ databases">
        <authorList>
            <person name="Sun Q."/>
            <person name="Zhou Y."/>
        </authorList>
    </citation>
    <scope>NUCLEOTIDE SEQUENCE</scope>
    <source>
        <strain evidence="2">CGMCC 1.12153</strain>
    </source>
</reference>
<dbReference type="InterPro" id="IPR004435">
    <property type="entry name" value="MobB_dom"/>
</dbReference>
<evidence type="ECO:0000313" key="2">
    <source>
        <dbReference type="EMBL" id="GGF15575.1"/>
    </source>
</evidence>
<dbReference type="SUPFAM" id="SSF52540">
    <property type="entry name" value="P-loop containing nucleoside triphosphate hydrolases"/>
    <property type="match status" value="1"/>
</dbReference>
<dbReference type="GO" id="GO:0005525">
    <property type="term" value="F:GTP binding"/>
    <property type="evidence" value="ECO:0007669"/>
    <property type="project" value="InterPro"/>
</dbReference>
<dbReference type="PANTHER" id="PTHR40072">
    <property type="entry name" value="MOLYBDOPTERIN-GUANINE DINUCLEOTIDE BIOSYNTHESIS ADAPTER PROTEIN-RELATED"/>
    <property type="match status" value="1"/>
</dbReference>
<evidence type="ECO:0000259" key="1">
    <source>
        <dbReference type="Pfam" id="PF03205"/>
    </source>
</evidence>
<gene>
    <name evidence="2" type="primary">mobB</name>
    <name evidence="2" type="ORF">GCM10010954_12750</name>
</gene>
<dbReference type="Gene3D" id="3.40.50.300">
    <property type="entry name" value="P-loop containing nucleotide triphosphate hydrolases"/>
    <property type="match status" value="1"/>
</dbReference>
<comment type="caution">
    <text evidence="2">The sequence shown here is derived from an EMBL/GenBank/DDBJ whole genome shotgun (WGS) entry which is preliminary data.</text>
</comment>
<name>A0A917EUI8_HALAA</name>
<dbReference type="RefSeq" id="WP_188376601.1">
    <property type="nucleotide sequence ID" value="NZ_BMEL01000001.1"/>
</dbReference>
<dbReference type="InterPro" id="IPR027417">
    <property type="entry name" value="P-loop_NTPase"/>
</dbReference>
<dbReference type="PANTHER" id="PTHR40072:SF1">
    <property type="entry name" value="MOLYBDOPTERIN-GUANINE DINUCLEOTIDE BIOSYNTHESIS ADAPTER PROTEIN"/>
    <property type="match status" value="1"/>
</dbReference>
<dbReference type="Pfam" id="PF03205">
    <property type="entry name" value="MobB"/>
    <property type="match status" value="1"/>
</dbReference>
<sequence>MRPVVFQIVGYKNSGKTTWMTEMVKYAAELGDHVACLKHHGDPSPLSQPEETVDSVKLHRCGAFITSVTGAGETQMLMNRELSLSQLIDWYAVLQPDMIFVEGFKHEGYPKAVILKNKNDVKLLELPNVQVVFTWDRELVTNLEIPVYHMDHWRASIEDIYSYIKRGKWQ</sequence>
<dbReference type="AlphaFoldDB" id="A0A917EUI8"/>
<proteinExistence type="predicted"/>
<accession>A0A917EUI8</accession>
<protein>
    <submittedName>
        <fullName evidence="2">Molybdopterin-guanine dinucleotide biosynthesis adapter protein</fullName>
    </submittedName>
</protein>
<reference evidence="2" key="1">
    <citation type="journal article" date="2014" name="Int. J. Syst. Evol. Microbiol.">
        <title>Complete genome sequence of Corynebacterium casei LMG S-19264T (=DSM 44701T), isolated from a smear-ripened cheese.</title>
        <authorList>
            <consortium name="US DOE Joint Genome Institute (JGI-PGF)"/>
            <person name="Walter F."/>
            <person name="Albersmeier A."/>
            <person name="Kalinowski J."/>
            <person name="Ruckert C."/>
        </authorList>
    </citation>
    <scope>NUCLEOTIDE SEQUENCE</scope>
    <source>
        <strain evidence="2">CGMCC 1.12153</strain>
    </source>
</reference>
<feature type="domain" description="Molybdopterin-guanine dinucleotide biosynthesis protein B (MobB)" evidence="1">
    <location>
        <begin position="5"/>
        <end position="128"/>
    </location>
</feature>